<dbReference type="Proteomes" id="UP000216411">
    <property type="component" value="Unassembled WGS sequence"/>
</dbReference>
<keyword evidence="6 8" id="KW-0418">Kinase</keyword>
<dbReference type="OrthoDB" id="9766717at2"/>
<dbReference type="GO" id="GO:0008804">
    <property type="term" value="F:carbamate kinase activity"/>
    <property type="evidence" value="ECO:0007669"/>
    <property type="project" value="UniProtKB-EC"/>
</dbReference>
<keyword evidence="5 8" id="KW-0808">Transferase</keyword>
<evidence type="ECO:0000256" key="1">
    <source>
        <dbReference type="ARBA" id="ARBA00005118"/>
    </source>
</evidence>
<comment type="catalytic activity">
    <reaction evidence="7">
        <text>hydrogencarbonate + NH4(+) + ATP = carbamoyl phosphate + ADP + H2O + H(+)</text>
        <dbReference type="Rhea" id="RHEA:10152"/>
        <dbReference type="ChEBI" id="CHEBI:15377"/>
        <dbReference type="ChEBI" id="CHEBI:15378"/>
        <dbReference type="ChEBI" id="CHEBI:17544"/>
        <dbReference type="ChEBI" id="CHEBI:28938"/>
        <dbReference type="ChEBI" id="CHEBI:30616"/>
        <dbReference type="ChEBI" id="CHEBI:58228"/>
        <dbReference type="ChEBI" id="CHEBI:456216"/>
        <dbReference type="EC" id="2.7.2.2"/>
    </reaction>
</comment>
<evidence type="ECO:0000256" key="8">
    <source>
        <dbReference type="PIRNR" id="PIRNR000723"/>
    </source>
</evidence>
<accession>A0A371JE44</accession>
<dbReference type="CDD" id="cd04235">
    <property type="entry name" value="AAK_CK"/>
    <property type="match status" value="1"/>
</dbReference>
<comment type="caution">
    <text evidence="10">The sequence shown here is derived from an EMBL/GenBank/DDBJ whole genome shotgun (WGS) entry which is preliminary data.</text>
</comment>
<dbReference type="PRINTS" id="PR01469">
    <property type="entry name" value="CARBMTKINASE"/>
</dbReference>
<evidence type="ECO:0000256" key="6">
    <source>
        <dbReference type="ARBA" id="ARBA00022777"/>
    </source>
</evidence>
<evidence type="ECO:0000256" key="2">
    <source>
        <dbReference type="ARBA" id="ARBA00011066"/>
    </source>
</evidence>
<sequence>MKKKRVVIALGGNALGKDYEEQKEAVAKTAKVIVDLVEQDMEIIITHGNGPQVGMIQTAMNNLITVHENYKETPLPTCVAMSQGFIGIDLQNAIKYELYCRNITKKVSTILSQVEVDSKDEAFKNPTKPIGNFLTKEEAQLNEQKGVQCIEDAGRGYRIVVASPMPKRIIELGTIKTLLNAGHIVITCGGGGIPVIDREGKLVGVNAVIDKDNVSSLLASQLDSDYLIILTAVEKVAINFGKENQEWLSDITVLEAKEYIKQEQFAKGSMLPKIEAAIKFAESGEERHTLITLLDKAALGIAGKTGTVIHN</sequence>
<dbReference type="NCBIfam" id="NF009007">
    <property type="entry name" value="PRK12352.1"/>
    <property type="match status" value="1"/>
</dbReference>
<comment type="pathway">
    <text evidence="1">Metabolic intermediate metabolism; carbamoyl phosphate degradation; CO(2) and NH(3) from carbamoyl phosphate: step 1/1.</text>
</comment>
<dbReference type="InterPro" id="IPR036393">
    <property type="entry name" value="AceGlu_kinase-like_sf"/>
</dbReference>
<keyword evidence="11" id="KW-1185">Reference proteome</keyword>
<dbReference type="FunFam" id="3.40.1160.10:FF:000007">
    <property type="entry name" value="Carbamate kinase"/>
    <property type="match status" value="1"/>
</dbReference>
<dbReference type="GO" id="GO:0019546">
    <property type="term" value="P:L-arginine deiminase pathway"/>
    <property type="evidence" value="ECO:0007669"/>
    <property type="project" value="TreeGrafter"/>
</dbReference>
<gene>
    <name evidence="10" type="ORF">CG710_012270</name>
</gene>
<evidence type="ECO:0000313" key="11">
    <source>
        <dbReference type="Proteomes" id="UP000216411"/>
    </source>
</evidence>
<dbReference type="InterPro" id="IPR001048">
    <property type="entry name" value="Asp/Glu/Uridylate_kinase"/>
</dbReference>
<evidence type="ECO:0000313" key="10">
    <source>
        <dbReference type="EMBL" id="RDY30937.1"/>
    </source>
</evidence>
<dbReference type="SUPFAM" id="SSF53633">
    <property type="entry name" value="Carbamate kinase-like"/>
    <property type="match status" value="1"/>
</dbReference>
<evidence type="ECO:0000256" key="7">
    <source>
        <dbReference type="ARBA" id="ARBA00048467"/>
    </source>
</evidence>
<dbReference type="GO" id="GO:0005829">
    <property type="term" value="C:cytosol"/>
    <property type="evidence" value="ECO:0007669"/>
    <property type="project" value="TreeGrafter"/>
</dbReference>
<evidence type="ECO:0000256" key="5">
    <source>
        <dbReference type="ARBA" id="ARBA00022679"/>
    </source>
</evidence>
<dbReference type="RefSeq" id="WP_094379859.1">
    <property type="nucleotide sequence ID" value="NZ_NOKA02000025.1"/>
</dbReference>
<feature type="domain" description="Aspartate/glutamate/uridylate kinase" evidence="9">
    <location>
        <begin position="4"/>
        <end position="285"/>
    </location>
</feature>
<organism evidence="10 11">
    <name type="scientific">Lachnotalea glycerini</name>
    <dbReference type="NCBI Taxonomy" id="1763509"/>
    <lineage>
        <taxon>Bacteria</taxon>
        <taxon>Bacillati</taxon>
        <taxon>Bacillota</taxon>
        <taxon>Clostridia</taxon>
        <taxon>Lachnospirales</taxon>
        <taxon>Lachnospiraceae</taxon>
        <taxon>Lachnotalea</taxon>
    </lineage>
</organism>
<evidence type="ECO:0000256" key="4">
    <source>
        <dbReference type="ARBA" id="ARBA00022503"/>
    </source>
</evidence>
<keyword evidence="4" id="KW-0056">Arginine metabolism</keyword>
<evidence type="ECO:0000256" key="3">
    <source>
        <dbReference type="ARBA" id="ARBA00013070"/>
    </source>
</evidence>
<dbReference type="InterPro" id="IPR003964">
    <property type="entry name" value="Carb_kinase"/>
</dbReference>
<dbReference type="PANTHER" id="PTHR30409">
    <property type="entry name" value="CARBAMATE KINASE"/>
    <property type="match status" value="1"/>
</dbReference>
<dbReference type="Pfam" id="PF00696">
    <property type="entry name" value="AA_kinase"/>
    <property type="match status" value="1"/>
</dbReference>
<evidence type="ECO:0000259" key="9">
    <source>
        <dbReference type="Pfam" id="PF00696"/>
    </source>
</evidence>
<dbReference type="UniPathway" id="UPA00996">
    <property type="reaction ID" value="UER00366"/>
</dbReference>
<name>A0A371JE44_9FIRM</name>
<dbReference type="PANTHER" id="PTHR30409:SF1">
    <property type="entry name" value="CARBAMATE KINASE-RELATED"/>
    <property type="match status" value="1"/>
</dbReference>
<reference evidence="10 11" key="1">
    <citation type="journal article" date="2017" name="Genome Announc.">
        <title>Draft Genome Sequence of a Sporulating and Motile Strain of Lachnotalea glycerini Isolated from Water in Quebec City, Canada.</title>
        <authorList>
            <person name="Maheux A.F."/>
            <person name="Boudreau D.K."/>
            <person name="Berube E."/>
            <person name="Boissinot M."/>
            <person name="Raymond F."/>
            <person name="Brodeur S."/>
            <person name="Corbeil J."/>
            <person name="Isabel S."/>
            <person name="Omar R.F."/>
            <person name="Bergeron M.G."/>
        </authorList>
    </citation>
    <scope>NUCLEOTIDE SEQUENCE [LARGE SCALE GENOMIC DNA]</scope>
    <source>
        <strain evidence="10 11">CCRI-19302</strain>
    </source>
</reference>
<dbReference type="AlphaFoldDB" id="A0A371JE44"/>
<dbReference type="EMBL" id="NOKA02000025">
    <property type="protein sequence ID" value="RDY30937.1"/>
    <property type="molecule type" value="Genomic_DNA"/>
</dbReference>
<dbReference type="Gene3D" id="3.40.1160.10">
    <property type="entry name" value="Acetylglutamate kinase-like"/>
    <property type="match status" value="1"/>
</dbReference>
<protein>
    <recommendedName>
        <fullName evidence="3 8">Carbamate kinase</fullName>
    </recommendedName>
</protein>
<proteinExistence type="inferred from homology"/>
<dbReference type="PIRSF" id="PIRSF000723">
    <property type="entry name" value="Carbamate_kin"/>
    <property type="match status" value="1"/>
</dbReference>
<comment type="similarity">
    <text evidence="2 8">Belongs to the carbamate kinase family.</text>
</comment>